<keyword evidence="1 7" id="KW-1003">Cell membrane</keyword>
<keyword evidence="5 7" id="KW-0472">Membrane</keyword>
<feature type="topological domain" description="Cytoplasmic" evidence="7">
    <location>
        <begin position="1"/>
        <end position="3"/>
    </location>
</feature>
<evidence type="ECO:0000256" key="4">
    <source>
        <dbReference type="ARBA" id="ARBA00022989"/>
    </source>
</evidence>
<comment type="subcellular location">
    <subcellularLocation>
        <location evidence="7">Cell inner membrane</location>
        <topology evidence="7">Single-pass type II membrane protein</topology>
    </subcellularLocation>
    <text evidence="7">Localizes to the division septum.</text>
</comment>
<keyword evidence="4 7" id="KW-1133">Transmembrane helix</keyword>
<keyword evidence="2 7" id="KW-0132">Cell division</keyword>
<accession>A0ABT8EHU0</accession>
<dbReference type="GO" id="GO:0051301">
    <property type="term" value="P:cell division"/>
    <property type="evidence" value="ECO:0007669"/>
    <property type="project" value="UniProtKB-KW"/>
</dbReference>
<evidence type="ECO:0000256" key="5">
    <source>
        <dbReference type="ARBA" id="ARBA00023136"/>
    </source>
</evidence>
<dbReference type="HAMAP" id="MF_00599">
    <property type="entry name" value="FtsB"/>
    <property type="match status" value="1"/>
</dbReference>
<evidence type="ECO:0000256" key="7">
    <source>
        <dbReference type="HAMAP-Rule" id="MF_00599"/>
    </source>
</evidence>
<evidence type="ECO:0000313" key="9">
    <source>
        <dbReference type="Proteomes" id="UP001168613"/>
    </source>
</evidence>
<dbReference type="InterPro" id="IPR007060">
    <property type="entry name" value="FtsL/DivIC"/>
</dbReference>
<dbReference type="NCBIfam" id="NF002058">
    <property type="entry name" value="PRK00888.1"/>
    <property type="match status" value="1"/>
</dbReference>
<dbReference type="PANTHER" id="PTHR37485:SF1">
    <property type="entry name" value="CELL DIVISION PROTEIN FTSB"/>
    <property type="match status" value="1"/>
</dbReference>
<keyword evidence="9" id="KW-1185">Reference proteome</keyword>
<dbReference type="InterPro" id="IPR023081">
    <property type="entry name" value="Cell_div_FtsB"/>
</dbReference>
<evidence type="ECO:0000256" key="2">
    <source>
        <dbReference type="ARBA" id="ARBA00022618"/>
    </source>
</evidence>
<comment type="similarity">
    <text evidence="7">Belongs to the FtsB family.</text>
</comment>
<evidence type="ECO:0000256" key="6">
    <source>
        <dbReference type="ARBA" id="ARBA00023306"/>
    </source>
</evidence>
<dbReference type="PANTHER" id="PTHR37485">
    <property type="entry name" value="CELL DIVISION PROTEIN FTSB"/>
    <property type="match status" value="1"/>
</dbReference>
<proteinExistence type="inferred from homology"/>
<keyword evidence="3 7" id="KW-0812">Transmembrane</keyword>
<feature type="coiled-coil region" evidence="7">
    <location>
        <begin position="29"/>
        <end position="70"/>
    </location>
</feature>
<keyword evidence="7" id="KW-0997">Cell inner membrane</keyword>
<protein>
    <recommendedName>
        <fullName evidence="7">Cell division protein FtsB</fullName>
    </recommendedName>
</protein>
<reference evidence="8" key="1">
    <citation type="submission" date="2021-11" db="EMBL/GenBank/DDBJ databases">
        <title>Draft genome sequence of Alcaligenes endophyticus type strain CCUG 75668T.</title>
        <authorList>
            <person name="Salva-Serra F."/>
            <person name="Duran R.E."/>
            <person name="Seeger M."/>
            <person name="Moore E.R.B."/>
            <person name="Jaen-Luchoro D."/>
        </authorList>
    </citation>
    <scope>NUCLEOTIDE SEQUENCE</scope>
    <source>
        <strain evidence="8">CCUG 75668</strain>
    </source>
</reference>
<comment type="function">
    <text evidence="7">Essential cell division protein. May link together the upstream cell division proteins, which are predominantly cytoplasmic, with the downstream cell division proteins, which are predominantly periplasmic.</text>
</comment>
<sequence length="91" mass="10345">MRLLALFLFALILATQYALWWGKGGWLNLREQQAVLETEQENNEALIARNNALNAEVQDLRLGIDAVEERARSELGLLRDAEIFIQIAPPK</sequence>
<evidence type="ECO:0000256" key="3">
    <source>
        <dbReference type="ARBA" id="ARBA00022692"/>
    </source>
</evidence>
<keyword evidence="6 7" id="KW-0131">Cell cycle</keyword>
<evidence type="ECO:0000313" key="8">
    <source>
        <dbReference type="EMBL" id="MDN4120859.1"/>
    </source>
</evidence>
<dbReference type="Proteomes" id="UP001168613">
    <property type="component" value="Unassembled WGS sequence"/>
</dbReference>
<gene>
    <name evidence="7 8" type="primary">ftsB</name>
    <name evidence="8" type="ORF">LMS43_06135</name>
</gene>
<comment type="subunit">
    <text evidence="7">Part of a complex composed of FtsB, FtsL and FtsQ.</text>
</comment>
<feature type="topological domain" description="Periplasmic" evidence="7">
    <location>
        <begin position="22"/>
        <end position="91"/>
    </location>
</feature>
<evidence type="ECO:0000256" key="1">
    <source>
        <dbReference type="ARBA" id="ARBA00022475"/>
    </source>
</evidence>
<dbReference type="RefSeq" id="WP_266124566.1">
    <property type="nucleotide sequence ID" value="NZ_JAJHNU010000001.1"/>
</dbReference>
<keyword evidence="7" id="KW-0175">Coiled coil</keyword>
<name>A0ABT8EHU0_9BURK</name>
<dbReference type="EMBL" id="JAJHNU010000001">
    <property type="protein sequence ID" value="MDN4120859.1"/>
    <property type="molecule type" value="Genomic_DNA"/>
</dbReference>
<comment type="caution">
    <text evidence="8">The sequence shown here is derived from an EMBL/GenBank/DDBJ whole genome shotgun (WGS) entry which is preliminary data.</text>
</comment>
<dbReference type="Pfam" id="PF04977">
    <property type="entry name" value="DivIC"/>
    <property type="match status" value="1"/>
</dbReference>
<organism evidence="8 9">
    <name type="scientific">Alcaligenes endophyticus</name>
    <dbReference type="NCBI Taxonomy" id="1929088"/>
    <lineage>
        <taxon>Bacteria</taxon>
        <taxon>Pseudomonadati</taxon>
        <taxon>Pseudomonadota</taxon>
        <taxon>Betaproteobacteria</taxon>
        <taxon>Burkholderiales</taxon>
        <taxon>Alcaligenaceae</taxon>
        <taxon>Alcaligenes</taxon>
    </lineage>
</organism>